<dbReference type="GO" id="GO:0019354">
    <property type="term" value="P:siroheme biosynthetic process"/>
    <property type="evidence" value="ECO:0007669"/>
    <property type="project" value="TreeGrafter"/>
</dbReference>
<organism evidence="3 4">
    <name type="scientific">Moorena producens 3L</name>
    <dbReference type="NCBI Taxonomy" id="489825"/>
    <lineage>
        <taxon>Bacteria</taxon>
        <taxon>Bacillati</taxon>
        <taxon>Cyanobacteriota</taxon>
        <taxon>Cyanophyceae</taxon>
        <taxon>Coleofasciculales</taxon>
        <taxon>Coleofasciculaceae</taxon>
        <taxon>Moorena</taxon>
    </lineage>
</organism>
<proteinExistence type="predicted"/>
<feature type="domain" description="Tetrapyrrole methylase" evidence="2">
    <location>
        <begin position="20"/>
        <end position="221"/>
    </location>
</feature>
<keyword evidence="4" id="KW-1185">Reference proteome</keyword>
<name>F4XSY3_9CYAN</name>
<sequence length="282" mass="31516">MIKNSDSKLKSKLNLETGSLTIVGTGIQLVSHLTLGAKAWIEQADKVLYALADPVTAKWLKELNATAEPLPYNRNNQWRRQTYQEMTEKILTEVRKGLNVCAVFYGHPGVFANPVQAAIKQAHREGFRAQMLPGISAEDCLFADLGVDPGRNGCQSFEATDFLIRRRKFDPTSPLILWQIAMVGNLGFYKPEEQFRPLTILTEVLKTHYGGDHEVIVYEAAVYYPVCQPVIQRIPLSKLPQSSVSEVSTLYIPPHALAPVDKEMMARLGMSFVKEATGEKQI</sequence>
<dbReference type="GO" id="GO:0004851">
    <property type="term" value="F:uroporphyrin-III C-methyltransferase activity"/>
    <property type="evidence" value="ECO:0007669"/>
    <property type="project" value="TreeGrafter"/>
</dbReference>
<evidence type="ECO:0000259" key="2">
    <source>
        <dbReference type="Pfam" id="PF00590"/>
    </source>
</evidence>
<accession>F4XSY3</accession>
<evidence type="ECO:0000313" key="3">
    <source>
        <dbReference type="EMBL" id="EGJ32323.1"/>
    </source>
</evidence>
<dbReference type="GO" id="GO:0032259">
    <property type="term" value="P:methylation"/>
    <property type="evidence" value="ECO:0007669"/>
    <property type="project" value="UniProtKB-KW"/>
</dbReference>
<evidence type="ECO:0000313" key="4">
    <source>
        <dbReference type="Proteomes" id="UP000003959"/>
    </source>
</evidence>
<dbReference type="InterPro" id="IPR050161">
    <property type="entry name" value="Siro_Cobalamin_biosynth"/>
</dbReference>
<dbReference type="PANTHER" id="PTHR45790">
    <property type="entry name" value="SIROHEME SYNTHASE-RELATED"/>
    <property type="match status" value="1"/>
</dbReference>
<reference evidence="3 4" key="1">
    <citation type="journal article" date="2011" name="Proc. Natl. Acad. Sci. U.S.A.">
        <title>Genomic insights into the physiology and ecology of the marine filamentous cyanobacterium Lyngbya majuscula.</title>
        <authorList>
            <person name="Jones A.C."/>
            <person name="Monroe E.A."/>
            <person name="Podell S."/>
            <person name="Hess W.R."/>
            <person name="Klages S."/>
            <person name="Esquenazi E."/>
            <person name="Niessen S."/>
            <person name="Hoover H."/>
            <person name="Rothmann M."/>
            <person name="Lasken R.S."/>
            <person name="Yates J.R.III."/>
            <person name="Reinhardt R."/>
            <person name="Kube M."/>
            <person name="Burkart M.D."/>
            <person name="Allen E.E."/>
            <person name="Dorrestein P.C."/>
            <person name="Gerwick W.H."/>
            <person name="Gerwick L."/>
        </authorList>
    </citation>
    <scope>NUCLEOTIDE SEQUENCE [LARGE SCALE GENOMIC DNA]</scope>
    <source>
        <strain evidence="3 4">3L</strain>
    </source>
</reference>
<gene>
    <name evidence="3" type="ORF">LYNGBM3L_26300</name>
</gene>
<dbReference type="AlphaFoldDB" id="F4XSY3"/>
<dbReference type="RefSeq" id="WP_008185125.1">
    <property type="nucleotide sequence ID" value="NZ_GL890926.1"/>
</dbReference>
<dbReference type="PANTHER" id="PTHR45790:SF3">
    <property type="entry name" value="S-ADENOSYL-L-METHIONINE-DEPENDENT UROPORPHYRINOGEN III METHYLTRANSFERASE, CHLOROPLASTIC"/>
    <property type="match status" value="1"/>
</dbReference>
<dbReference type="eggNOG" id="COG2241">
    <property type="taxonomic scope" value="Bacteria"/>
</dbReference>
<keyword evidence="1" id="KW-0627">Porphyrin biosynthesis</keyword>
<keyword evidence="3" id="KW-0489">Methyltransferase</keyword>
<dbReference type="CDD" id="cd19916">
    <property type="entry name" value="OphMA_like"/>
    <property type="match status" value="1"/>
</dbReference>
<evidence type="ECO:0000256" key="1">
    <source>
        <dbReference type="ARBA" id="ARBA00023244"/>
    </source>
</evidence>
<dbReference type="Proteomes" id="UP000003959">
    <property type="component" value="Unassembled WGS sequence"/>
</dbReference>
<keyword evidence="3" id="KW-0808">Transferase</keyword>
<dbReference type="HOGENOM" id="CLU_094174_0_0_3"/>
<protein>
    <submittedName>
        <fullName evidence="3">Tetrapyrrole family methylase</fullName>
    </submittedName>
</protein>
<dbReference type="SUPFAM" id="SSF53790">
    <property type="entry name" value="Tetrapyrrole methylase"/>
    <property type="match status" value="1"/>
</dbReference>
<dbReference type="Gene3D" id="3.40.1010.10">
    <property type="entry name" value="Cobalt-precorrin-4 Transmethylase, Domain 1"/>
    <property type="match status" value="1"/>
</dbReference>
<dbReference type="Pfam" id="PF00590">
    <property type="entry name" value="TP_methylase"/>
    <property type="match status" value="1"/>
</dbReference>
<dbReference type="EMBL" id="GL890926">
    <property type="protein sequence ID" value="EGJ32323.1"/>
    <property type="molecule type" value="Genomic_DNA"/>
</dbReference>
<dbReference type="InterPro" id="IPR035996">
    <property type="entry name" value="4pyrrol_Methylase_sf"/>
</dbReference>
<dbReference type="InterPro" id="IPR014777">
    <property type="entry name" value="4pyrrole_Mease_sub1"/>
</dbReference>
<dbReference type="InterPro" id="IPR000878">
    <property type="entry name" value="4pyrrol_Mease"/>
</dbReference>